<dbReference type="KEGG" id="slom:PXH66_21235"/>
<organism evidence="1 2">
    <name type="scientific">Synoicihabitans lomoniglobus</name>
    <dbReference type="NCBI Taxonomy" id="2909285"/>
    <lineage>
        <taxon>Bacteria</taxon>
        <taxon>Pseudomonadati</taxon>
        <taxon>Verrucomicrobiota</taxon>
        <taxon>Opitutia</taxon>
        <taxon>Opitutales</taxon>
        <taxon>Opitutaceae</taxon>
        <taxon>Synoicihabitans</taxon>
    </lineage>
</organism>
<dbReference type="RefSeq" id="WP_330931857.1">
    <property type="nucleotide sequence ID" value="NZ_CP119075.1"/>
</dbReference>
<protein>
    <submittedName>
        <fullName evidence="1">Uncharacterized protein</fullName>
    </submittedName>
</protein>
<dbReference type="Proteomes" id="UP001218638">
    <property type="component" value="Chromosome"/>
</dbReference>
<proteinExistence type="predicted"/>
<evidence type="ECO:0000313" key="2">
    <source>
        <dbReference type="Proteomes" id="UP001218638"/>
    </source>
</evidence>
<accession>A0AAF0CN09</accession>
<evidence type="ECO:0000313" key="1">
    <source>
        <dbReference type="EMBL" id="WED64878.1"/>
    </source>
</evidence>
<dbReference type="EMBL" id="CP119075">
    <property type="protein sequence ID" value="WED64878.1"/>
    <property type="molecule type" value="Genomic_DNA"/>
</dbReference>
<gene>
    <name evidence="1" type="ORF">PXH66_21235</name>
</gene>
<keyword evidence="2" id="KW-1185">Reference proteome</keyword>
<sequence length="632" mass="70528">MAAAIVGFTATASAERVPEDSLFHWAWEFGGINSGNFWELLEPAAAAGLHANVDQMVRETDLVALIAKVDATQLELGQVTVESERNRLRTRLLVALAKAGWMDLIEECEKSWHETADEPAQIAQLALARVTARGAFGMASTLDLVRFKKALTEIDDAWVRGATLEWACDVYARIGDFDGALAIARADDFNSFWQVDLTSRTIGYMIAAGETERAHRTLREIGRVLEAETHPRAFFGGLRQRADLAKHWGALGHADEMETLLRESIERLWTFRWPEDANPDIEMSERQRWDWTRFIAKLLIGEAVRSCDPDILTQLPWGERSNLAASGAAFGALHHEISLKVLALEERGNEAEAQRWRRAFQVCADRADRDINELDYGLNPFVPRTQEFGIFCVLENNAQFPAQFDILLRRPWNEFFRDAVLSYGIEYFVRAGDFVRAMSLVGRSETDRDGEQFLTGYLAVAAARAGLIEDAIAMGEILPGDTTQSGSRKTDMFRALLFEIGRKGEFDRGLKLIKATPLTDSRFGFNPELACKTVAEGAIAAGIYRPSVEWFETATAEVAQDVVKSDWALGDLYAAVVIRLIESDPHGELCYYIGRMRGVQVSATLRDVAITLGDRQLTDEEQASLRALLKSP</sequence>
<name>A0AAF0CN09_9BACT</name>
<reference evidence="1" key="1">
    <citation type="submission" date="2023-03" db="EMBL/GenBank/DDBJ databases">
        <title>Lomoglobus Profundus gen. nov., sp. nov., a novel member of the phylum Verrucomicrobia, isolated from deep-marine sediment of South China Sea.</title>
        <authorList>
            <person name="Ahmad T."/>
            <person name="Ishaq S.E."/>
            <person name="Wang F."/>
        </authorList>
    </citation>
    <scope>NUCLEOTIDE SEQUENCE</scope>
    <source>
        <strain evidence="1">LMO-M01</strain>
    </source>
</reference>
<dbReference type="AlphaFoldDB" id="A0AAF0CN09"/>